<dbReference type="Proteomes" id="UP000448943">
    <property type="component" value="Unassembled WGS sequence"/>
</dbReference>
<protein>
    <submittedName>
        <fullName evidence="1">Uncharacterized protein</fullName>
    </submittedName>
</protein>
<gene>
    <name evidence="1" type="ORF">ERL59_14570</name>
</gene>
<organism evidence="1 2">
    <name type="scientific">Chengkuizengella marina</name>
    <dbReference type="NCBI Taxonomy" id="2507566"/>
    <lineage>
        <taxon>Bacteria</taxon>
        <taxon>Bacillati</taxon>
        <taxon>Bacillota</taxon>
        <taxon>Bacilli</taxon>
        <taxon>Bacillales</taxon>
        <taxon>Paenibacillaceae</taxon>
        <taxon>Chengkuizengella</taxon>
    </lineage>
</organism>
<accession>A0A6N9Q5S1</accession>
<sequence>MSKYWGCSVKNVFEKKKVNETLYWSIAESYREDGKVKQKIIKNLGNTEKAISVLKNIPEFSQYLKVIQDTVISPQKVAYKRTRI</sequence>
<name>A0A6N9Q5S1_9BACL</name>
<dbReference type="EMBL" id="SIJB01000030">
    <property type="protein sequence ID" value="NBI30172.1"/>
    <property type="molecule type" value="Genomic_DNA"/>
</dbReference>
<reference evidence="1 2" key="1">
    <citation type="submission" date="2019-01" db="EMBL/GenBank/DDBJ databases">
        <title>Chengkuizengella sp. nov., isolated from deep-sea sediment of East Pacific Ocean.</title>
        <authorList>
            <person name="Yang J."/>
            <person name="Lai Q."/>
            <person name="Shao Z."/>
        </authorList>
    </citation>
    <scope>NUCLEOTIDE SEQUENCE [LARGE SCALE GENOMIC DNA]</scope>
    <source>
        <strain evidence="1 2">YPA3-1-1</strain>
    </source>
</reference>
<proteinExistence type="predicted"/>
<evidence type="ECO:0000313" key="2">
    <source>
        <dbReference type="Proteomes" id="UP000448943"/>
    </source>
</evidence>
<keyword evidence="2" id="KW-1185">Reference proteome</keyword>
<comment type="caution">
    <text evidence="1">The sequence shown here is derived from an EMBL/GenBank/DDBJ whole genome shotgun (WGS) entry which is preliminary data.</text>
</comment>
<evidence type="ECO:0000313" key="1">
    <source>
        <dbReference type="EMBL" id="NBI30172.1"/>
    </source>
</evidence>
<dbReference type="AlphaFoldDB" id="A0A6N9Q5S1"/>